<dbReference type="GO" id="GO:0005886">
    <property type="term" value="C:plasma membrane"/>
    <property type="evidence" value="ECO:0007669"/>
    <property type="project" value="UniProtKB-SubCell"/>
</dbReference>
<dbReference type="AlphaFoldDB" id="A0A1N6VIB4"/>
<evidence type="ECO:0000256" key="6">
    <source>
        <dbReference type="ARBA" id="ARBA00023136"/>
    </source>
</evidence>
<feature type="domain" description="ABC transmembrane type-1" evidence="8">
    <location>
        <begin position="71"/>
        <end position="262"/>
    </location>
</feature>
<accession>A0A1N6VIB4</accession>
<evidence type="ECO:0000313" key="10">
    <source>
        <dbReference type="Proteomes" id="UP000185669"/>
    </source>
</evidence>
<keyword evidence="10" id="KW-1185">Reference proteome</keyword>
<feature type="transmembrane region" description="Helical" evidence="7">
    <location>
        <begin position="182"/>
        <end position="204"/>
    </location>
</feature>
<keyword evidence="6 7" id="KW-0472">Membrane</keyword>
<evidence type="ECO:0000256" key="4">
    <source>
        <dbReference type="ARBA" id="ARBA00022692"/>
    </source>
</evidence>
<evidence type="ECO:0000256" key="1">
    <source>
        <dbReference type="ARBA" id="ARBA00004651"/>
    </source>
</evidence>
<feature type="transmembrane region" description="Helical" evidence="7">
    <location>
        <begin position="244"/>
        <end position="262"/>
    </location>
</feature>
<sequence>MFKKENITTYVFYILLITGVLISLLPFVWMITSSFKTLAEISEYPPSLLPDKIMWNNYIDVFDTVPYGRNLFNSFFVAIMYTFFGVFISATGGYALSKYREAPGRKLFFAVILSTMMIPMQVLAIPLYILMAQVGWINSYPALILPFAAQGFGLFMLKQYIDGIPDDLIEAARIDGCGEFRIFFQIILPVIKPAVAALGTIYFMNNYNLFFWPLIVTNKSIMYTVPVAIAQLQGQQFGIPLHHIMAAATMSTAPLIIIFLYFQKYIISGITMGALKG</sequence>
<protein>
    <submittedName>
        <fullName evidence="9">Carbohydrate ABC transporter membrane protein 2, CUT1 family</fullName>
    </submittedName>
</protein>
<keyword evidence="5 7" id="KW-1133">Transmembrane helix</keyword>
<comment type="similarity">
    <text evidence="7">Belongs to the binding-protein-dependent transport system permease family.</text>
</comment>
<dbReference type="RefSeq" id="WP_076544641.1">
    <property type="nucleotide sequence ID" value="NZ_FTNC01000008.1"/>
</dbReference>
<evidence type="ECO:0000259" key="8">
    <source>
        <dbReference type="PROSITE" id="PS50928"/>
    </source>
</evidence>
<keyword evidence="3" id="KW-1003">Cell membrane</keyword>
<dbReference type="Pfam" id="PF00528">
    <property type="entry name" value="BPD_transp_1"/>
    <property type="match status" value="1"/>
</dbReference>
<feature type="transmembrane region" description="Helical" evidence="7">
    <location>
        <begin position="143"/>
        <end position="161"/>
    </location>
</feature>
<dbReference type="InterPro" id="IPR035906">
    <property type="entry name" value="MetI-like_sf"/>
</dbReference>
<dbReference type="PROSITE" id="PS50928">
    <property type="entry name" value="ABC_TM1"/>
    <property type="match status" value="1"/>
</dbReference>
<dbReference type="SUPFAM" id="SSF161098">
    <property type="entry name" value="MetI-like"/>
    <property type="match status" value="1"/>
</dbReference>
<dbReference type="Proteomes" id="UP000185669">
    <property type="component" value="Unassembled WGS sequence"/>
</dbReference>
<evidence type="ECO:0000256" key="7">
    <source>
        <dbReference type="RuleBase" id="RU363032"/>
    </source>
</evidence>
<dbReference type="Gene3D" id="1.10.3720.10">
    <property type="entry name" value="MetI-like"/>
    <property type="match status" value="1"/>
</dbReference>
<dbReference type="GO" id="GO:0055085">
    <property type="term" value="P:transmembrane transport"/>
    <property type="evidence" value="ECO:0007669"/>
    <property type="project" value="InterPro"/>
</dbReference>
<dbReference type="CDD" id="cd06261">
    <property type="entry name" value="TM_PBP2"/>
    <property type="match status" value="1"/>
</dbReference>
<evidence type="ECO:0000256" key="3">
    <source>
        <dbReference type="ARBA" id="ARBA00022475"/>
    </source>
</evidence>
<proteinExistence type="inferred from homology"/>
<dbReference type="EMBL" id="FTNC01000008">
    <property type="protein sequence ID" value="SIQ77623.1"/>
    <property type="molecule type" value="Genomic_DNA"/>
</dbReference>
<evidence type="ECO:0000313" key="9">
    <source>
        <dbReference type="EMBL" id="SIQ77623.1"/>
    </source>
</evidence>
<dbReference type="OrthoDB" id="9787837at2"/>
<feature type="transmembrane region" description="Helical" evidence="7">
    <location>
        <begin position="108"/>
        <end position="131"/>
    </location>
</feature>
<gene>
    <name evidence="9" type="ORF">SAMN05421834_10822</name>
</gene>
<dbReference type="InterPro" id="IPR000515">
    <property type="entry name" value="MetI-like"/>
</dbReference>
<keyword evidence="2 7" id="KW-0813">Transport</keyword>
<feature type="transmembrane region" description="Helical" evidence="7">
    <location>
        <begin position="12"/>
        <end position="32"/>
    </location>
</feature>
<feature type="transmembrane region" description="Helical" evidence="7">
    <location>
        <begin position="75"/>
        <end position="96"/>
    </location>
</feature>
<dbReference type="STRING" id="56779.SAMN05421834_10822"/>
<evidence type="ECO:0000256" key="2">
    <source>
        <dbReference type="ARBA" id="ARBA00022448"/>
    </source>
</evidence>
<evidence type="ECO:0000256" key="5">
    <source>
        <dbReference type="ARBA" id="ARBA00022989"/>
    </source>
</evidence>
<keyword evidence="4 7" id="KW-0812">Transmembrane</keyword>
<dbReference type="PANTHER" id="PTHR43744:SF12">
    <property type="entry name" value="ABC TRANSPORTER PERMEASE PROTEIN MG189-RELATED"/>
    <property type="match status" value="1"/>
</dbReference>
<comment type="subcellular location">
    <subcellularLocation>
        <location evidence="1 7">Cell membrane</location>
        <topology evidence="1 7">Multi-pass membrane protein</topology>
    </subcellularLocation>
</comment>
<organism evidence="9 10">
    <name type="scientific">Halanaerobium kushneri</name>
    <dbReference type="NCBI Taxonomy" id="56779"/>
    <lineage>
        <taxon>Bacteria</taxon>
        <taxon>Bacillati</taxon>
        <taxon>Bacillota</taxon>
        <taxon>Clostridia</taxon>
        <taxon>Halanaerobiales</taxon>
        <taxon>Halanaerobiaceae</taxon>
        <taxon>Halanaerobium</taxon>
    </lineage>
</organism>
<dbReference type="PANTHER" id="PTHR43744">
    <property type="entry name" value="ABC TRANSPORTER PERMEASE PROTEIN MG189-RELATED-RELATED"/>
    <property type="match status" value="1"/>
</dbReference>
<reference evidence="10" key="1">
    <citation type="submission" date="2017-01" db="EMBL/GenBank/DDBJ databases">
        <authorList>
            <person name="Varghese N."/>
            <person name="Submissions S."/>
        </authorList>
    </citation>
    <scope>NUCLEOTIDE SEQUENCE [LARGE SCALE GENOMIC DNA]</scope>
    <source>
        <strain evidence="10">ATCC 700103</strain>
    </source>
</reference>
<name>A0A1N6VIB4_9FIRM</name>